<feature type="domain" description="RNA polymerase sigma-70" evidence="8">
    <location>
        <begin position="359"/>
        <end position="372"/>
    </location>
</feature>
<dbReference type="Proteomes" id="UP001054252">
    <property type="component" value="Unassembled WGS sequence"/>
</dbReference>
<feature type="compositionally biased region" description="Polar residues" evidence="7">
    <location>
        <begin position="7"/>
        <end position="16"/>
    </location>
</feature>
<dbReference type="GO" id="GO:0009507">
    <property type="term" value="C:chloroplast"/>
    <property type="evidence" value="ECO:0007669"/>
    <property type="project" value="UniProtKB-SubCell"/>
</dbReference>
<dbReference type="InterPro" id="IPR007630">
    <property type="entry name" value="RNA_pol_sigma70_r4"/>
</dbReference>
<evidence type="ECO:0000256" key="5">
    <source>
        <dbReference type="ARBA" id="ARBA00023163"/>
    </source>
</evidence>
<dbReference type="Gene3D" id="1.10.601.10">
    <property type="entry name" value="RNA Polymerase Primary Sigma Factor"/>
    <property type="match status" value="1"/>
</dbReference>
<comment type="caution">
    <text evidence="10">The sequence shown here is derived from an EMBL/GenBank/DDBJ whole genome shotgun (WGS) entry which is preliminary data.</text>
</comment>
<evidence type="ECO:0000256" key="2">
    <source>
        <dbReference type="ARBA" id="ARBA00023015"/>
    </source>
</evidence>
<organism evidence="10 11">
    <name type="scientific">Rubroshorea leprosula</name>
    <dbReference type="NCBI Taxonomy" id="152421"/>
    <lineage>
        <taxon>Eukaryota</taxon>
        <taxon>Viridiplantae</taxon>
        <taxon>Streptophyta</taxon>
        <taxon>Embryophyta</taxon>
        <taxon>Tracheophyta</taxon>
        <taxon>Spermatophyta</taxon>
        <taxon>Magnoliopsida</taxon>
        <taxon>eudicotyledons</taxon>
        <taxon>Gunneridae</taxon>
        <taxon>Pentapetalae</taxon>
        <taxon>rosids</taxon>
        <taxon>malvids</taxon>
        <taxon>Malvales</taxon>
        <taxon>Dipterocarpaceae</taxon>
        <taxon>Rubroshorea</taxon>
    </lineage>
</organism>
<dbReference type="PRINTS" id="PR00046">
    <property type="entry name" value="SIGMA70FCT"/>
</dbReference>
<accession>A0AAV5MEV3</accession>
<keyword evidence="2 6" id="KW-0805">Transcription regulation</keyword>
<keyword evidence="6" id="KW-0934">Plastid</keyword>
<evidence type="ECO:0000313" key="10">
    <source>
        <dbReference type="EMBL" id="GKV48430.1"/>
    </source>
</evidence>
<dbReference type="InterPro" id="IPR013325">
    <property type="entry name" value="RNA_pol_sigma_r2"/>
</dbReference>
<dbReference type="Pfam" id="PF04542">
    <property type="entry name" value="Sigma70_r2"/>
    <property type="match status" value="1"/>
</dbReference>
<reference evidence="10 11" key="1">
    <citation type="journal article" date="2021" name="Commun. Biol.">
        <title>The genome of Shorea leprosula (Dipterocarpaceae) highlights the ecological relevance of drought in aseasonal tropical rainforests.</title>
        <authorList>
            <person name="Ng K.K.S."/>
            <person name="Kobayashi M.J."/>
            <person name="Fawcett J.A."/>
            <person name="Hatakeyama M."/>
            <person name="Paape T."/>
            <person name="Ng C.H."/>
            <person name="Ang C.C."/>
            <person name="Tnah L.H."/>
            <person name="Lee C.T."/>
            <person name="Nishiyama T."/>
            <person name="Sese J."/>
            <person name="O'Brien M.J."/>
            <person name="Copetti D."/>
            <person name="Mohd Noor M.I."/>
            <person name="Ong R.C."/>
            <person name="Putra M."/>
            <person name="Sireger I.Z."/>
            <person name="Indrioko S."/>
            <person name="Kosugi Y."/>
            <person name="Izuno A."/>
            <person name="Isagi Y."/>
            <person name="Lee S.L."/>
            <person name="Shimizu K.K."/>
        </authorList>
    </citation>
    <scope>NUCLEOTIDE SEQUENCE [LARGE SCALE GENOMIC DNA]</scope>
    <source>
        <strain evidence="10">214</strain>
    </source>
</reference>
<dbReference type="Gene3D" id="1.10.10.10">
    <property type="entry name" value="Winged helix-like DNA-binding domain superfamily/Winged helix DNA-binding domain"/>
    <property type="match status" value="2"/>
</dbReference>
<gene>
    <name evidence="10" type="ORF">SLEP1_g55246</name>
</gene>
<evidence type="ECO:0000259" key="9">
    <source>
        <dbReference type="PROSITE" id="PS00716"/>
    </source>
</evidence>
<comment type="function">
    <text evidence="6">Sigma factors are initiation factors that promote the attachment of plastid-encoded RNA polymerase (PEP) to specific initiation sites and are then released.</text>
</comment>
<dbReference type="InterPro" id="IPR000943">
    <property type="entry name" value="RNA_pol_sigma70"/>
</dbReference>
<dbReference type="Pfam" id="PF04545">
    <property type="entry name" value="Sigma70_r4"/>
    <property type="match status" value="1"/>
</dbReference>
<proteinExistence type="inferred from homology"/>
<comment type="similarity">
    <text evidence="1 6">Belongs to the sigma-70 factor family.</text>
</comment>
<feature type="domain" description="RNA polymerase sigma-70" evidence="9">
    <location>
        <begin position="528"/>
        <end position="554"/>
    </location>
</feature>
<evidence type="ECO:0000259" key="8">
    <source>
        <dbReference type="PROSITE" id="PS00715"/>
    </source>
</evidence>
<dbReference type="EMBL" id="BPVZ01000256">
    <property type="protein sequence ID" value="GKV48430.1"/>
    <property type="molecule type" value="Genomic_DNA"/>
</dbReference>
<dbReference type="PROSITE" id="PS00716">
    <property type="entry name" value="SIGMA70_2"/>
    <property type="match status" value="1"/>
</dbReference>
<keyword evidence="4 6" id="KW-0238">DNA-binding</keyword>
<dbReference type="InterPro" id="IPR014284">
    <property type="entry name" value="RNA_pol_sigma-70_dom"/>
</dbReference>
<protein>
    <recommendedName>
        <fullName evidence="6">RNA polymerase sigma factor</fullName>
    </recommendedName>
</protein>
<keyword evidence="5 6" id="KW-0804">Transcription</keyword>
<sequence length="571" mass="64271">MEVARNLLSSPSSFPTRTHLKNSVPPPSSVLMLHEQAASTVTSIPITSVTRLFPTSVLLQEQRDECRPLLHNFKDDKVPQGVIDRRQQLETGASAPDESAFGDLGQSGQIFEQQLLWWSDLQHLLALTEENEDPLSFFTMESVVAGTKTSMDVEPFDAVALARRALSASKEAVSLANNVKLCGLEPDDSLPTSLGSNSLSKLSLEEEEAIAVRSTRLLERQSKKRRVPKLNVHVQETSSSRRVDVKRKLSGDFNSSDLLRLFLRGPETRQLLTVKEESELIVQVQELMRLKKVKSKLQSQFEREPTVVEWAEAVGLSSQVLQSELLSGNRSWEKLINANLRLVVHIAKKYQGHGLGLQDLLQEGSVGLMKSLEKFKPQAGCRFATYAYWWIKQSIRKAIFQHSRTIRLPENVFGLLSKLTDARRSCIQEGNHCPSKEELASRVGITVDKLENLLMTTRLPLSMQQPVWSDQNTTFQEVTAETGIEIPDVSVAKQLMRQHVRNLLSVLSPKERRIIKLRYGIEGRKRNSLTEIGNMLGLSNERVRQLENRALYKLRQCLGKHGLSAYADLLV</sequence>
<dbReference type="NCBIfam" id="TIGR02937">
    <property type="entry name" value="sigma70-ECF"/>
    <property type="match status" value="1"/>
</dbReference>
<feature type="region of interest" description="Disordered" evidence="7">
    <location>
        <begin position="1"/>
        <end position="26"/>
    </location>
</feature>
<dbReference type="CDD" id="cd06171">
    <property type="entry name" value="Sigma70_r4"/>
    <property type="match status" value="1"/>
</dbReference>
<dbReference type="InterPro" id="IPR050239">
    <property type="entry name" value="Sigma-70_RNA_pol_init_factors"/>
</dbReference>
<dbReference type="PROSITE" id="PS00715">
    <property type="entry name" value="SIGMA70_1"/>
    <property type="match status" value="1"/>
</dbReference>
<dbReference type="SUPFAM" id="SSF88659">
    <property type="entry name" value="Sigma3 and sigma4 domains of RNA polymerase sigma factors"/>
    <property type="match status" value="2"/>
</dbReference>
<dbReference type="SUPFAM" id="SSF88946">
    <property type="entry name" value="Sigma2 domain of RNA polymerase sigma factors"/>
    <property type="match status" value="1"/>
</dbReference>
<dbReference type="AlphaFoldDB" id="A0AAV5MEV3"/>
<evidence type="ECO:0000256" key="6">
    <source>
        <dbReference type="PIRNR" id="PIRNR000767"/>
    </source>
</evidence>
<dbReference type="GO" id="GO:0071482">
    <property type="term" value="P:cellular response to light stimulus"/>
    <property type="evidence" value="ECO:0007669"/>
    <property type="project" value="UniProtKB-ARBA"/>
</dbReference>
<keyword evidence="11" id="KW-1185">Reference proteome</keyword>
<dbReference type="PANTHER" id="PTHR30603:SF45">
    <property type="entry name" value="RNA POLYMERASE SIGMA FACTOR SIGF, CHLOROPLASTIC"/>
    <property type="match status" value="1"/>
</dbReference>
<keyword evidence="3 6" id="KW-0731">Sigma factor</keyword>
<dbReference type="InterPro" id="IPR016262">
    <property type="entry name" value="RNA_pol_sigma_SigB/C/D/F"/>
</dbReference>
<keyword evidence="6" id="KW-0150">Chloroplast</keyword>
<dbReference type="GO" id="GO:0003677">
    <property type="term" value="F:DNA binding"/>
    <property type="evidence" value="ECO:0007669"/>
    <property type="project" value="UniProtKB-KW"/>
</dbReference>
<dbReference type="InterPro" id="IPR007624">
    <property type="entry name" value="RNA_pol_sigma70_r3"/>
</dbReference>
<evidence type="ECO:0000256" key="3">
    <source>
        <dbReference type="ARBA" id="ARBA00023082"/>
    </source>
</evidence>
<dbReference type="GO" id="GO:0006352">
    <property type="term" value="P:DNA-templated transcription initiation"/>
    <property type="evidence" value="ECO:0007669"/>
    <property type="project" value="UniProtKB-UniRule"/>
</dbReference>
<evidence type="ECO:0000256" key="7">
    <source>
        <dbReference type="SAM" id="MobiDB-lite"/>
    </source>
</evidence>
<dbReference type="PIRSF" id="PIRSF000767">
    <property type="entry name" value="RNA_pol_sigma_SigB/C/D"/>
    <property type="match status" value="1"/>
</dbReference>
<evidence type="ECO:0000256" key="4">
    <source>
        <dbReference type="ARBA" id="ARBA00023125"/>
    </source>
</evidence>
<dbReference type="InterPro" id="IPR013324">
    <property type="entry name" value="RNA_pol_sigma_r3/r4-like"/>
</dbReference>
<comment type="subcellular location">
    <subcellularLocation>
        <location evidence="6">Plastid</location>
        <location evidence="6">Chloroplast</location>
    </subcellularLocation>
</comment>
<dbReference type="Pfam" id="PF04539">
    <property type="entry name" value="Sigma70_r3"/>
    <property type="match status" value="1"/>
</dbReference>
<dbReference type="PANTHER" id="PTHR30603">
    <property type="entry name" value="RNA POLYMERASE SIGMA FACTOR RPO"/>
    <property type="match status" value="1"/>
</dbReference>
<dbReference type="InterPro" id="IPR007627">
    <property type="entry name" value="RNA_pol_sigma70_r2"/>
</dbReference>
<dbReference type="GO" id="GO:0016987">
    <property type="term" value="F:sigma factor activity"/>
    <property type="evidence" value="ECO:0007669"/>
    <property type="project" value="UniProtKB-UniRule"/>
</dbReference>
<evidence type="ECO:0000256" key="1">
    <source>
        <dbReference type="ARBA" id="ARBA00007788"/>
    </source>
</evidence>
<dbReference type="InterPro" id="IPR036388">
    <property type="entry name" value="WH-like_DNA-bd_sf"/>
</dbReference>
<evidence type="ECO:0000313" key="11">
    <source>
        <dbReference type="Proteomes" id="UP001054252"/>
    </source>
</evidence>
<name>A0AAV5MEV3_9ROSI</name>